<dbReference type="InParanoid" id="A0A165ISS5"/>
<feature type="region of interest" description="Disordered" evidence="2">
    <location>
        <begin position="197"/>
        <end position="237"/>
    </location>
</feature>
<gene>
    <name evidence="4" type="ORF">CALCODRAFT_480323</name>
</gene>
<dbReference type="PANTHER" id="PTHR12175:SF1">
    <property type="entry name" value="PITH DOMAIN-CONTAINING PROTEIN 1"/>
    <property type="match status" value="1"/>
</dbReference>
<dbReference type="InterPro" id="IPR008979">
    <property type="entry name" value="Galactose-bd-like_sf"/>
</dbReference>
<dbReference type="OrthoDB" id="2635at2759"/>
<accession>A0A165ISS5</accession>
<protein>
    <submittedName>
        <fullName evidence="4">DUF1000-domain-containing protein</fullName>
    </submittedName>
</protein>
<proteinExistence type="inferred from homology"/>
<evidence type="ECO:0000259" key="3">
    <source>
        <dbReference type="PROSITE" id="PS51532"/>
    </source>
</evidence>
<dbReference type="PANTHER" id="PTHR12175">
    <property type="entry name" value="AD039 HT014 THIOREDOXIN FAMILY TRP26"/>
    <property type="match status" value="1"/>
</dbReference>
<organism evidence="4 5">
    <name type="scientific">Calocera cornea HHB12733</name>
    <dbReference type="NCBI Taxonomy" id="1353952"/>
    <lineage>
        <taxon>Eukaryota</taxon>
        <taxon>Fungi</taxon>
        <taxon>Dikarya</taxon>
        <taxon>Basidiomycota</taxon>
        <taxon>Agaricomycotina</taxon>
        <taxon>Dacrymycetes</taxon>
        <taxon>Dacrymycetales</taxon>
        <taxon>Dacrymycetaceae</taxon>
        <taxon>Calocera</taxon>
    </lineage>
</organism>
<dbReference type="GO" id="GO:0005737">
    <property type="term" value="C:cytoplasm"/>
    <property type="evidence" value="ECO:0007669"/>
    <property type="project" value="UniProtKB-ARBA"/>
</dbReference>
<evidence type="ECO:0000313" key="5">
    <source>
        <dbReference type="Proteomes" id="UP000076842"/>
    </source>
</evidence>
<comment type="similarity">
    <text evidence="1">Belongs to the PITHD1 family.</text>
</comment>
<dbReference type="Proteomes" id="UP000076842">
    <property type="component" value="Unassembled WGS sequence"/>
</dbReference>
<dbReference type="InterPro" id="IPR045099">
    <property type="entry name" value="PITH1-like"/>
</dbReference>
<dbReference type="PROSITE" id="PS51532">
    <property type="entry name" value="PITH"/>
    <property type="match status" value="1"/>
</dbReference>
<feature type="compositionally biased region" description="Basic and acidic residues" evidence="2">
    <location>
        <begin position="197"/>
        <end position="208"/>
    </location>
</feature>
<dbReference type="Gene3D" id="2.60.120.470">
    <property type="entry name" value="PITH domain"/>
    <property type="match status" value="1"/>
</dbReference>
<dbReference type="InterPro" id="IPR010400">
    <property type="entry name" value="PITH_dom"/>
</dbReference>
<name>A0A165ISS5_9BASI</name>
<evidence type="ECO:0000256" key="1">
    <source>
        <dbReference type="ARBA" id="ARBA00025788"/>
    </source>
</evidence>
<dbReference type="Pfam" id="PF06201">
    <property type="entry name" value="PITH"/>
    <property type="match status" value="1"/>
</dbReference>
<evidence type="ECO:0000256" key="2">
    <source>
        <dbReference type="SAM" id="MobiDB-lite"/>
    </source>
</evidence>
<evidence type="ECO:0000313" key="4">
    <source>
        <dbReference type="EMBL" id="KZT60931.1"/>
    </source>
</evidence>
<reference evidence="4 5" key="1">
    <citation type="journal article" date="2016" name="Mol. Biol. Evol.">
        <title>Comparative Genomics of Early-Diverging Mushroom-Forming Fungi Provides Insights into the Origins of Lignocellulose Decay Capabilities.</title>
        <authorList>
            <person name="Nagy L.G."/>
            <person name="Riley R."/>
            <person name="Tritt A."/>
            <person name="Adam C."/>
            <person name="Daum C."/>
            <person name="Floudas D."/>
            <person name="Sun H."/>
            <person name="Yadav J.S."/>
            <person name="Pangilinan J."/>
            <person name="Larsson K.H."/>
            <person name="Matsuura K."/>
            <person name="Barry K."/>
            <person name="Labutti K."/>
            <person name="Kuo R."/>
            <person name="Ohm R.A."/>
            <person name="Bhattacharya S.S."/>
            <person name="Shirouzu T."/>
            <person name="Yoshinaga Y."/>
            <person name="Martin F.M."/>
            <person name="Grigoriev I.V."/>
            <person name="Hibbett D.S."/>
        </authorList>
    </citation>
    <scope>NUCLEOTIDE SEQUENCE [LARGE SCALE GENOMIC DNA]</scope>
    <source>
        <strain evidence="4 5">HHB12733</strain>
    </source>
</reference>
<sequence length="237" mass="25949">MPTCQDDLTAVDVAAASPSVQQRITAGAAETINLFSVIDRDNVFGVNISVPEDAKELIKPWHERESTVKYAESNVDDQLIIHIPFVEQVRIRSIFLKPGTPPIPPPPPDGPAEQGAARGELAPHRVRVYVNRPFGVDFGEVDDLKPQQDVSLLEGASEVTEYPVRVAAFANVSSCTLLFSESQDGEQCRMYYVGFKGERRSPGRDPNTKLDIPAANAADAPVDRLAEKSANRQNTIR</sequence>
<keyword evidence="5" id="KW-1185">Reference proteome</keyword>
<dbReference type="AlphaFoldDB" id="A0A165ISS5"/>
<dbReference type="GO" id="GO:0005634">
    <property type="term" value="C:nucleus"/>
    <property type="evidence" value="ECO:0007669"/>
    <property type="project" value="TreeGrafter"/>
</dbReference>
<dbReference type="InterPro" id="IPR037047">
    <property type="entry name" value="PITH_dom_sf"/>
</dbReference>
<feature type="compositionally biased region" description="Basic and acidic residues" evidence="2">
    <location>
        <begin position="221"/>
        <end position="230"/>
    </location>
</feature>
<feature type="domain" description="PITH" evidence="3">
    <location>
        <begin position="23"/>
        <end position="215"/>
    </location>
</feature>
<dbReference type="SUPFAM" id="SSF49785">
    <property type="entry name" value="Galactose-binding domain-like"/>
    <property type="match status" value="1"/>
</dbReference>
<dbReference type="EMBL" id="KV423927">
    <property type="protein sequence ID" value="KZT60931.1"/>
    <property type="molecule type" value="Genomic_DNA"/>
</dbReference>